<dbReference type="GO" id="GO:0009103">
    <property type="term" value="P:lipopolysaccharide biosynthetic process"/>
    <property type="evidence" value="ECO:0007669"/>
    <property type="project" value="UniProtKB-ARBA"/>
</dbReference>
<feature type="transmembrane region" description="Helical" evidence="8">
    <location>
        <begin position="81"/>
        <end position="99"/>
    </location>
</feature>
<comment type="subcellular location">
    <subcellularLocation>
        <location evidence="1">Cell membrane</location>
        <topology evidence="1">Multi-pass membrane protein</topology>
    </subcellularLocation>
</comment>
<keyword evidence="7 8" id="KW-0472">Membrane</keyword>
<evidence type="ECO:0000256" key="3">
    <source>
        <dbReference type="ARBA" id="ARBA00022676"/>
    </source>
</evidence>
<feature type="transmembrane region" description="Helical" evidence="8">
    <location>
        <begin position="154"/>
        <end position="187"/>
    </location>
</feature>
<dbReference type="AlphaFoldDB" id="A0A1F5ZYU5"/>
<proteinExistence type="predicted"/>
<comment type="caution">
    <text evidence="10">The sequence shown here is derived from an EMBL/GenBank/DDBJ whole genome shotgun (WGS) entry which is preliminary data.</text>
</comment>
<evidence type="ECO:0000256" key="7">
    <source>
        <dbReference type="ARBA" id="ARBA00023136"/>
    </source>
</evidence>
<keyword evidence="4" id="KW-0808">Transferase</keyword>
<keyword evidence="5 8" id="KW-0812">Transmembrane</keyword>
<name>A0A1F5ZYU5_9BACT</name>
<feature type="transmembrane region" description="Helical" evidence="8">
    <location>
        <begin position="387"/>
        <end position="408"/>
    </location>
</feature>
<evidence type="ECO:0000256" key="4">
    <source>
        <dbReference type="ARBA" id="ARBA00022679"/>
    </source>
</evidence>
<evidence type="ECO:0000313" key="11">
    <source>
        <dbReference type="Proteomes" id="UP000176253"/>
    </source>
</evidence>
<keyword evidence="6 8" id="KW-1133">Transmembrane helix</keyword>
<dbReference type="GO" id="GO:0005886">
    <property type="term" value="C:plasma membrane"/>
    <property type="evidence" value="ECO:0007669"/>
    <property type="project" value="UniProtKB-SubCell"/>
</dbReference>
<evidence type="ECO:0000256" key="6">
    <source>
        <dbReference type="ARBA" id="ARBA00022989"/>
    </source>
</evidence>
<evidence type="ECO:0000256" key="2">
    <source>
        <dbReference type="ARBA" id="ARBA00022475"/>
    </source>
</evidence>
<dbReference type="Pfam" id="PF13231">
    <property type="entry name" value="PMT_2"/>
    <property type="match status" value="1"/>
</dbReference>
<gene>
    <name evidence="10" type="ORF">A3D78_05245</name>
</gene>
<reference evidence="10 11" key="1">
    <citation type="journal article" date="2016" name="Nat. Commun.">
        <title>Thousands of microbial genomes shed light on interconnected biogeochemical processes in an aquifer system.</title>
        <authorList>
            <person name="Anantharaman K."/>
            <person name="Brown C.T."/>
            <person name="Hug L.A."/>
            <person name="Sharon I."/>
            <person name="Castelle C.J."/>
            <person name="Probst A.J."/>
            <person name="Thomas B.C."/>
            <person name="Singh A."/>
            <person name="Wilkins M.J."/>
            <person name="Karaoz U."/>
            <person name="Brodie E.L."/>
            <person name="Williams K.H."/>
            <person name="Hubbard S.S."/>
            <person name="Banfield J.F."/>
        </authorList>
    </citation>
    <scope>NUCLEOTIDE SEQUENCE [LARGE SCALE GENOMIC DNA]</scope>
</reference>
<evidence type="ECO:0000256" key="5">
    <source>
        <dbReference type="ARBA" id="ARBA00022692"/>
    </source>
</evidence>
<dbReference type="GO" id="GO:0016763">
    <property type="term" value="F:pentosyltransferase activity"/>
    <property type="evidence" value="ECO:0007669"/>
    <property type="project" value="TreeGrafter"/>
</dbReference>
<keyword evidence="2" id="KW-1003">Cell membrane</keyword>
<dbReference type="InterPro" id="IPR050297">
    <property type="entry name" value="LipidA_mod_glycosyltrf_83"/>
</dbReference>
<dbReference type="STRING" id="1798383.A3D78_05245"/>
<feature type="transmembrane region" description="Helical" evidence="8">
    <location>
        <begin position="328"/>
        <end position="349"/>
    </location>
</feature>
<accession>A0A1F5ZYU5</accession>
<dbReference type="Proteomes" id="UP000176253">
    <property type="component" value="Unassembled WGS sequence"/>
</dbReference>
<dbReference type="PANTHER" id="PTHR33908">
    <property type="entry name" value="MANNOSYLTRANSFERASE YKCB-RELATED"/>
    <property type="match status" value="1"/>
</dbReference>
<evidence type="ECO:0000256" key="8">
    <source>
        <dbReference type="SAM" id="Phobius"/>
    </source>
</evidence>
<evidence type="ECO:0000259" key="9">
    <source>
        <dbReference type="Pfam" id="PF13231"/>
    </source>
</evidence>
<feature type="transmembrane region" description="Helical" evidence="8">
    <location>
        <begin position="105"/>
        <end position="124"/>
    </location>
</feature>
<feature type="transmembrane region" description="Helical" evidence="8">
    <location>
        <begin position="194"/>
        <end position="216"/>
    </location>
</feature>
<evidence type="ECO:0000256" key="1">
    <source>
        <dbReference type="ARBA" id="ARBA00004651"/>
    </source>
</evidence>
<organism evidence="10 11">
    <name type="scientific">Candidatus Gottesmanbacteria bacterium RIFCSPHIGHO2_02_FULL_39_14</name>
    <dbReference type="NCBI Taxonomy" id="1798383"/>
    <lineage>
        <taxon>Bacteria</taxon>
        <taxon>Candidatus Gottesmaniibacteriota</taxon>
    </lineage>
</organism>
<feature type="transmembrane region" description="Helical" evidence="8">
    <location>
        <begin position="361"/>
        <end position="381"/>
    </location>
</feature>
<feature type="domain" description="Glycosyltransferase RgtA/B/C/D-like" evidence="9">
    <location>
        <begin position="57"/>
        <end position="207"/>
    </location>
</feature>
<protein>
    <recommendedName>
        <fullName evidence="9">Glycosyltransferase RgtA/B/C/D-like domain-containing protein</fullName>
    </recommendedName>
</protein>
<dbReference type="InterPro" id="IPR038731">
    <property type="entry name" value="RgtA/B/C-like"/>
</dbReference>
<dbReference type="PANTHER" id="PTHR33908:SF11">
    <property type="entry name" value="MEMBRANE PROTEIN"/>
    <property type="match status" value="1"/>
</dbReference>
<feature type="transmembrane region" description="Helical" evidence="8">
    <location>
        <begin position="131"/>
        <end position="148"/>
    </location>
</feature>
<sequence>MNKKLIILLFLGFLFRLFLASLTYDGLTYDVGYYVILAKRILAGELVADCCGKNAGYPFFLAIVGFIFGIDNLWALRIIQIITDLITAIIIFILARRIFENQKAAFISFILYLFNPFTSAYTGLRLPETVSIFLVTLTLVIITAKSFTKNFFLWFALGAILGVTLFIRLQFYYFVFIMIFMLSFLYFRRGKRIYFIFFTLLSFFIFSLYSITANYFTYQKIRLTPPYNRAWSLLYMNFYDYEYPELFIEEKNIHPELKKIMQEYFSASLTRNEREVEELNDKYRMLFWKKLKTTSVNFLINYNKNILRIWDKTHMAAYIDPYYPADKWILRAVNVTSLLLFLTGIYGYIRKQKGKIINSPLIMYTLLFFLYITFLFPLLTNESRHSLIYYSLIYFWAGYGFLLIYNYVFKKR</sequence>
<evidence type="ECO:0000313" key="10">
    <source>
        <dbReference type="EMBL" id="OGG17630.1"/>
    </source>
</evidence>
<dbReference type="EMBL" id="MFJM01000031">
    <property type="protein sequence ID" value="OGG17630.1"/>
    <property type="molecule type" value="Genomic_DNA"/>
</dbReference>
<keyword evidence="3" id="KW-0328">Glycosyltransferase</keyword>